<dbReference type="AlphaFoldDB" id="A0A0E9S4C0"/>
<dbReference type="EMBL" id="GBXM01073067">
    <property type="protein sequence ID" value="JAH35510.1"/>
    <property type="molecule type" value="Transcribed_RNA"/>
</dbReference>
<evidence type="ECO:0000313" key="1">
    <source>
        <dbReference type="EMBL" id="JAH35510.1"/>
    </source>
</evidence>
<protein>
    <submittedName>
        <fullName evidence="1">Uncharacterized protein</fullName>
    </submittedName>
</protein>
<reference evidence="1" key="1">
    <citation type="submission" date="2014-11" db="EMBL/GenBank/DDBJ databases">
        <authorList>
            <person name="Amaro Gonzalez C."/>
        </authorList>
    </citation>
    <scope>NUCLEOTIDE SEQUENCE</scope>
</reference>
<organism evidence="1">
    <name type="scientific">Anguilla anguilla</name>
    <name type="common">European freshwater eel</name>
    <name type="synonym">Muraena anguilla</name>
    <dbReference type="NCBI Taxonomy" id="7936"/>
    <lineage>
        <taxon>Eukaryota</taxon>
        <taxon>Metazoa</taxon>
        <taxon>Chordata</taxon>
        <taxon>Craniata</taxon>
        <taxon>Vertebrata</taxon>
        <taxon>Euteleostomi</taxon>
        <taxon>Actinopterygii</taxon>
        <taxon>Neopterygii</taxon>
        <taxon>Teleostei</taxon>
        <taxon>Anguilliformes</taxon>
        <taxon>Anguillidae</taxon>
        <taxon>Anguilla</taxon>
    </lineage>
</organism>
<accession>A0A0E9S4C0</accession>
<sequence>MPSVCWELMGSRLNVLSVLSNVLVSESTNGLVINIF</sequence>
<reference evidence="1" key="2">
    <citation type="journal article" date="2015" name="Fish Shellfish Immunol.">
        <title>Early steps in the European eel (Anguilla anguilla)-Vibrio vulnificus interaction in the gills: Role of the RtxA13 toxin.</title>
        <authorList>
            <person name="Callol A."/>
            <person name="Pajuelo D."/>
            <person name="Ebbesson L."/>
            <person name="Teles M."/>
            <person name="MacKenzie S."/>
            <person name="Amaro C."/>
        </authorList>
    </citation>
    <scope>NUCLEOTIDE SEQUENCE</scope>
</reference>
<proteinExistence type="predicted"/>
<name>A0A0E9S4C0_ANGAN</name>